<keyword evidence="3" id="KW-0012">Acyltransferase</keyword>
<dbReference type="InterPro" id="IPR003010">
    <property type="entry name" value="C-N_Hydrolase"/>
</dbReference>
<accession>A0A100VR81</accession>
<dbReference type="InterPro" id="IPR036526">
    <property type="entry name" value="C-N_Hydrolase_sf"/>
</dbReference>
<protein>
    <submittedName>
        <fullName evidence="3">Nitrilase/cyanide hydratase and apolipoprotein N-acyltransferase</fullName>
    </submittedName>
</protein>
<comment type="similarity">
    <text evidence="1">Belongs to the carbon-nitrogen hydrolase superfamily. NIT1/NIT2 family.</text>
</comment>
<proteinExistence type="inferred from homology"/>
<dbReference type="Gene3D" id="3.60.110.10">
    <property type="entry name" value="Carbon-nitrogen hydrolase"/>
    <property type="match status" value="1"/>
</dbReference>
<dbReference type="GO" id="GO:0016746">
    <property type="term" value="F:acyltransferase activity"/>
    <property type="evidence" value="ECO:0007669"/>
    <property type="project" value="UniProtKB-KW"/>
</dbReference>
<evidence type="ECO:0000259" key="2">
    <source>
        <dbReference type="PROSITE" id="PS50263"/>
    </source>
</evidence>
<dbReference type="SUPFAM" id="SSF56317">
    <property type="entry name" value="Carbon-nitrogen hydrolase"/>
    <property type="match status" value="1"/>
</dbReference>
<feature type="domain" description="CN hydrolase" evidence="2">
    <location>
        <begin position="16"/>
        <end position="255"/>
    </location>
</feature>
<dbReference type="PANTHER" id="PTHR23088">
    <property type="entry name" value="NITRILASE-RELATED"/>
    <property type="match status" value="1"/>
</dbReference>
<dbReference type="CDD" id="cd07197">
    <property type="entry name" value="nitrilase"/>
    <property type="match status" value="1"/>
</dbReference>
<dbReference type="Proteomes" id="UP000069697">
    <property type="component" value="Unassembled WGS sequence"/>
</dbReference>
<keyword evidence="3" id="KW-0808">Transferase</keyword>
<dbReference type="AlphaFoldDB" id="A0A100VR81"/>
<dbReference type="PANTHER" id="PTHR23088:SF27">
    <property type="entry name" value="DEAMINATED GLUTATHIONE AMIDASE"/>
    <property type="match status" value="1"/>
</dbReference>
<name>A0A100VR81_PAEAM</name>
<gene>
    <name evidence="3" type="ORF">PAHA3_4680</name>
</gene>
<keyword evidence="3" id="KW-0449">Lipoprotein</keyword>
<reference evidence="3 4" key="1">
    <citation type="journal article" date="2016" name="Genome Announc.">
        <title>Draft Genome Sequence of Paenibacillus amylolyticus Heshi-A3, Isolated from Fermented Rice Bran in a Japanese Fermented Seafood Dish.</title>
        <authorList>
            <person name="Akuzawa S."/>
            <person name="Nagaoka J."/>
            <person name="Kanekatsu M."/>
            <person name="Kubota E."/>
            <person name="Ohtake R."/>
            <person name="Suzuki T."/>
            <person name="Kanesaki Y."/>
        </authorList>
    </citation>
    <scope>NUCLEOTIDE SEQUENCE [LARGE SCALE GENOMIC DNA]</scope>
    <source>
        <strain evidence="3 4">Heshi-A3</strain>
    </source>
</reference>
<evidence type="ECO:0000256" key="1">
    <source>
        <dbReference type="ARBA" id="ARBA00010613"/>
    </source>
</evidence>
<evidence type="ECO:0000313" key="3">
    <source>
        <dbReference type="EMBL" id="GAS84577.1"/>
    </source>
</evidence>
<evidence type="ECO:0000313" key="4">
    <source>
        <dbReference type="Proteomes" id="UP000069697"/>
    </source>
</evidence>
<sequence>MNDMNLTSDAFPTEKLKIALAQCSSIDGNIEENVNRAYEMIEEAGIEHADIIMFPEKYLTGYVPEIVESNLTEYTLSINDARIEKLRQACQKYGIWSIIGTPVRRGEDVFISSIIIDSNGNEVGVYDKSHLFQTEKEMFSTNNEQVIIKLKGWNIGLAICYDAGFPEHSRLLAQNGCHLYMGSSLFSKGMGYKESRVWFPARALDNTIFTAMCNHVGTTGVWDTCGHSGVWNPLGDNIIDASQDNVELLLAELDPDLLNQARNGERMLADSFDINKEHYSFKTIVGN</sequence>
<dbReference type="EMBL" id="BCNV01000005">
    <property type="protein sequence ID" value="GAS84577.1"/>
    <property type="molecule type" value="Genomic_DNA"/>
</dbReference>
<dbReference type="PROSITE" id="PS50263">
    <property type="entry name" value="CN_HYDROLASE"/>
    <property type="match status" value="1"/>
</dbReference>
<dbReference type="Pfam" id="PF00795">
    <property type="entry name" value="CN_hydrolase"/>
    <property type="match status" value="1"/>
</dbReference>
<comment type="caution">
    <text evidence="3">The sequence shown here is derived from an EMBL/GenBank/DDBJ whole genome shotgun (WGS) entry which is preliminary data.</text>
</comment>
<organism evidence="3 4">
    <name type="scientific">Paenibacillus amylolyticus</name>
    <dbReference type="NCBI Taxonomy" id="1451"/>
    <lineage>
        <taxon>Bacteria</taxon>
        <taxon>Bacillati</taxon>
        <taxon>Bacillota</taxon>
        <taxon>Bacilli</taxon>
        <taxon>Bacillales</taxon>
        <taxon>Paenibacillaceae</taxon>
        <taxon>Paenibacillus</taxon>
    </lineage>
</organism>
<reference evidence="4" key="2">
    <citation type="submission" date="2016-01" db="EMBL/GenBank/DDBJ databases">
        <title>Draft Genome Sequence of Paenibacillus amylolyticus Heshi-A3 that Was Isolated from Fermented Rice Bran with Aging Salted Mackerel, Which Was Named Heshiko as Traditional Fermented Seafood in Japan.</title>
        <authorList>
            <person name="Akuzawa S."/>
            <person name="Nakagawa J."/>
            <person name="Kanekatsu T."/>
            <person name="Kubota E."/>
            <person name="Ohtake R."/>
            <person name="Suzuki T."/>
            <person name="Kanesaki Y."/>
        </authorList>
    </citation>
    <scope>NUCLEOTIDE SEQUENCE [LARGE SCALE GENOMIC DNA]</scope>
    <source>
        <strain evidence="4">Heshi-A3</strain>
    </source>
</reference>